<dbReference type="AlphaFoldDB" id="A0A9D1JXT9"/>
<feature type="repeat" description="TPR" evidence="3">
    <location>
        <begin position="401"/>
        <end position="434"/>
    </location>
</feature>
<dbReference type="SMART" id="SM00028">
    <property type="entry name" value="TPR"/>
    <property type="match status" value="11"/>
</dbReference>
<evidence type="ECO:0000313" key="5">
    <source>
        <dbReference type="EMBL" id="HIS74829.1"/>
    </source>
</evidence>
<keyword evidence="1" id="KW-0677">Repeat</keyword>
<keyword evidence="2 3" id="KW-0802">TPR repeat</keyword>
<accession>A0A9D1JXT9</accession>
<feature type="repeat" description="TPR" evidence="3">
    <location>
        <begin position="300"/>
        <end position="333"/>
    </location>
</feature>
<evidence type="ECO:0000313" key="6">
    <source>
        <dbReference type="Proteomes" id="UP000886865"/>
    </source>
</evidence>
<evidence type="ECO:0000256" key="1">
    <source>
        <dbReference type="ARBA" id="ARBA00022737"/>
    </source>
</evidence>
<comment type="caution">
    <text evidence="5">The sequence shown here is derived from an EMBL/GenBank/DDBJ whole genome shotgun (WGS) entry which is preliminary data.</text>
</comment>
<dbReference type="Gene3D" id="1.25.40.10">
    <property type="entry name" value="Tetratricopeptide repeat domain"/>
    <property type="match status" value="4"/>
</dbReference>
<dbReference type="PANTHER" id="PTHR12558:SF13">
    <property type="entry name" value="CELL DIVISION CYCLE PROTEIN 27 HOMOLOG"/>
    <property type="match status" value="1"/>
</dbReference>
<dbReference type="EMBL" id="DVJQ01000063">
    <property type="protein sequence ID" value="HIS74829.1"/>
    <property type="molecule type" value="Genomic_DNA"/>
</dbReference>
<proteinExistence type="predicted"/>
<dbReference type="SUPFAM" id="SSF48452">
    <property type="entry name" value="TPR-like"/>
    <property type="match status" value="2"/>
</dbReference>
<dbReference type="InterPro" id="IPR013105">
    <property type="entry name" value="TPR_2"/>
</dbReference>
<sequence>MKKIIISLFVFFVLVSNAHCAQITDGIKLLNSNKLNSACEFFKSYTDNNPNDPDGHYWLGYCYKKAGQNELGAYHLQKSFELSQTIEDIDITEPAGFKNQSDYLDIALMYLENGEFDKAHTYCDMTIKLNPQNAEAYVMRSKIFLAQNDNDNARAAAIRAIQHDSSLLDSDIARRFDIVEVPPFDFEYYNSQGVECFYKGEIENAISYFKKSLDMNFKNVVALNNLARAYIKMQKYDEAKSALKKAKILSPKYFETYLNLANIAKLESQMSDISDFARKKYLREQQKYLKSAMSANPNDKRAYLEMGNYYLEQKDYENALRNFETALVYDDEYYEAYLGMAISYLESGNSKKALLALRNAGALNSRSDEISYYLAKMCILDNRFDEAKDYLKDAISKNQNPEYYLEMGKIDYYKADYESAIDNFNKATSLDVRLKNAAELHNYLGLCYYRKKELKKALDNLLKANELEPDNVIYMYNLSLVYKTVRQDNLYNKIYGKIMKFSPKTAQDYIDLSTIYYDRGQSDVARTLLDEGIRKMPEQKALYTAKLKLLKSLGDTEGEKKLKEFMDKLF</sequence>
<feature type="repeat" description="TPR" evidence="3">
    <location>
        <begin position="186"/>
        <end position="219"/>
    </location>
</feature>
<dbReference type="Proteomes" id="UP000886865">
    <property type="component" value="Unassembled WGS sequence"/>
</dbReference>
<name>A0A9D1JXT9_9BACT</name>
<gene>
    <name evidence="5" type="ORF">IAA86_07395</name>
</gene>
<feature type="signal peptide" evidence="4">
    <location>
        <begin position="1"/>
        <end position="21"/>
    </location>
</feature>
<dbReference type="Pfam" id="PF07719">
    <property type="entry name" value="TPR_2"/>
    <property type="match status" value="1"/>
</dbReference>
<reference evidence="5" key="2">
    <citation type="journal article" date="2021" name="PeerJ">
        <title>Extensive microbial diversity within the chicken gut microbiome revealed by metagenomics and culture.</title>
        <authorList>
            <person name="Gilroy R."/>
            <person name="Ravi A."/>
            <person name="Getino M."/>
            <person name="Pursley I."/>
            <person name="Horton D.L."/>
            <person name="Alikhan N.F."/>
            <person name="Baker D."/>
            <person name="Gharbi K."/>
            <person name="Hall N."/>
            <person name="Watson M."/>
            <person name="Adriaenssens E.M."/>
            <person name="Foster-Nyarko E."/>
            <person name="Jarju S."/>
            <person name="Secka A."/>
            <person name="Antonio M."/>
            <person name="Oren A."/>
            <person name="Chaudhuri R.R."/>
            <person name="La Ragione R."/>
            <person name="Hildebrand F."/>
            <person name="Pallen M.J."/>
        </authorList>
    </citation>
    <scope>NUCLEOTIDE SEQUENCE</scope>
    <source>
        <strain evidence="5">CHK152-2871</strain>
    </source>
</reference>
<feature type="chain" id="PRO_5038932403" evidence="4">
    <location>
        <begin position="22"/>
        <end position="570"/>
    </location>
</feature>
<organism evidence="5 6">
    <name type="scientific">Candidatus Galligastranaerophilus intestinavium</name>
    <dbReference type="NCBI Taxonomy" id="2840836"/>
    <lineage>
        <taxon>Bacteria</taxon>
        <taxon>Candidatus Galligastranaerophilus</taxon>
    </lineage>
</organism>
<feature type="repeat" description="TPR" evidence="3">
    <location>
        <begin position="220"/>
        <end position="253"/>
    </location>
</feature>
<feature type="repeat" description="TPR" evidence="3">
    <location>
        <begin position="100"/>
        <end position="133"/>
    </location>
</feature>
<reference evidence="5" key="1">
    <citation type="submission" date="2020-10" db="EMBL/GenBank/DDBJ databases">
        <authorList>
            <person name="Gilroy R."/>
        </authorList>
    </citation>
    <scope>NUCLEOTIDE SEQUENCE</scope>
    <source>
        <strain evidence="5">CHK152-2871</strain>
    </source>
</reference>
<feature type="repeat" description="TPR" evidence="3">
    <location>
        <begin position="438"/>
        <end position="471"/>
    </location>
</feature>
<dbReference type="Pfam" id="PF13432">
    <property type="entry name" value="TPR_16"/>
    <property type="match status" value="1"/>
</dbReference>
<dbReference type="PANTHER" id="PTHR12558">
    <property type="entry name" value="CELL DIVISION CYCLE 16,23,27"/>
    <property type="match status" value="1"/>
</dbReference>
<keyword evidence="4" id="KW-0732">Signal</keyword>
<dbReference type="InterPro" id="IPR019734">
    <property type="entry name" value="TPR_rpt"/>
</dbReference>
<protein>
    <submittedName>
        <fullName evidence="5">Tetratricopeptide repeat protein</fullName>
    </submittedName>
</protein>
<evidence type="ECO:0000256" key="2">
    <source>
        <dbReference type="ARBA" id="ARBA00022803"/>
    </source>
</evidence>
<dbReference type="PROSITE" id="PS50293">
    <property type="entry name" value="TPR_REGION"/>
    <property type="match status" value="1"/>
</dbReference>
<dbReference type="PROSITE" id="PS50005">
    <property type="entry name" value="TPR"/>
    <property type="match status" value="6"/>
</dbReference>
<evidence type="ECO:0000256" key="3">
    <source>
        <dbReference type="PROSITE-ProRule" id="PRU00339"/>
    </source>
</evidence>
<evidence type="ECO:0000256" key="4">
    <source>
        <dbReference type="SAM" id="SignalP"/>
    </source>
</evidence>
<dbReference type="Pfam" id="PF14559">
    <property type="entry name" value="TPR_19"/>
    <property type="match status" value="2"/>
</dbReference>
<dbReference type="InterPro" id="IPR011990">
    <property type="entry name" value="TPR-like_helical_dom_sf"/>
</dbReference>